<comment type="caution">
    <text evidence="1">The sequence shown here is derived from an EMBL/GenBank/DDBJ whole genome shotgun (WGS) entry which is preliminary data.</text>
</comment>
<name>A0A1F2P7J7_9EURY</name>
<protein>
    <submittedName>
        <fullName evidence="1">Uncharacterized protein</fullName>
    </submittedName>
</protein>
<evidence type="ECO:0000313" key="2">
    <source>
        <dbReference type="Proteomes" id="UP000186940"/>
    </source>
</evidence>
<dbReference type="AlphaFoldDB" id="A0A1F2P7J7"/>
<dbReference type="Proteomes" id="UP000186940">
    <property type="component" value="Unassembled WGS sequence"/>
</dbReference>
<gene>
    <name evidence="1" type="ORF">SCAL_001769</name>
</gene>
<reference evidence="1" key="1">
    <citation type="submission" date="2016-05" db="EMBL/GenBank/DDBJ databases">
        <title>Microbial consortia oxidize butane by reversing methanogenesis.</title>
        <authorList>
            <person name="Laso-Perez R."/>
            <person name="Richter M."/>
            <person name="Wegener G."/>
            <person name="Musat F."/>
        </authorList>
    </citation>
    <scope>NUCLEOTIDE SEQUENCE [LARGE SCALE GENOMIC DNA]</scope>
    <source>
        <strain evidence="1">BOX2</strain>
    </source>
</reference>
<evidence type="ECO:0000313" key="1">
    <source>
        <dbReference type="EMBL" id="OFV67144.1"/>
    </source>
</evidence>
<sequence length="42" mass="4927">MLYGSKEIYPLHAKNSTIFIPGPSEILQRRRFMDEEDNRGCL</sequence>
<dbReference type="EMBL" id="LYOS01000008">
    <property type="protein sequence ID" value="OFV67144.1"/>
    <property type="molecule type" value="Genomic_DNA"/>
</dbReference>
<dbReference type="STRING" id="1838285.SCAL_001769"/>
<proteinExistence type="predicted"/>
<accession>A0A1F2P7J7</accession>
<keyword evidence="2" id="KW-1185">Reference proteome</keyword>
<organism evidence="1 2">
    <name type="scientific">Candidatus Syntropharchaeum caldarium</name>
    <dbReference type="NCBI Taxonomy" id="1838285"/>
    <lineage>
        <taxon>Archaea</taxon>
        <taxon>Methanobacteriati</taxon>
        <taxon>Methanobacteriota</taxon>
        <taxon>Stenosarchaea group</taxon>
        <taxon>Methanomicrobia</taxon>
        <taxon>Methanosarcinales</taxon>
        <taxon>ANME-2 cluster</taxon>
        <taxon>Candidatus Syntropharchaeum</taxon>
    </lineage>
</organism>